<protein>
    <submittedName>
        <fullName evidence="2">Putative FMN-dependent luciferase-like monooxygenase</fullName>
    </submittedName>
</protein>
<dbReference type="InterPro" id="IPR011251">
    <property type="entry name" value="Luciferase-like_dom"/>
</dbReference>
<feature type="domain" description="Luciferase-like" evidence="1">
    <location>
        <begin position="24"/>
        <end position="259"/>
    </location>
</feature>
<dbReference type="PANTHER" id="PTHR30137:SF15">
    <property type="entry name" value="BLL6902 PROTEIN"/>
    <property type="match status" value="1"/>
</dbReference>
<dbReference type="AlphaFoldDB" id="A0A7G6YBP6"/>
<dbReference type="NCBIfam" id="TIGR04027">
    <property type="entry name" value="LLM_KPN_01858"/>
    <property type="match status" value="1"/>
</dbReference>
<keyword evidence="2" id="KW-0560">Oxidoreductase</keyword>
<dbReference type="SUPFAM" id="SSF51679">
    <property type="entry name" value="Bacterial luciferase-like"/>
    <property type="match status" value="1"/>
</dbReference>
<name>A0A7G6YBP6_9MICO</name>
<evidence type="ECO:0000259" key="1">
    <source>
        <dbReference type="Pfam" id="PF00296"/>
    </source>
</evidence>
<gene>
    <name evidence="2" type="ORF">F1C12_12765</name>
</gene>
<dbReference type="EMBL" id="CP043641">
    <property type="protein sequence ID" value="QNE35911.1"/>
    <property type="molecule type" value="Genomic_DNA"/>
</dbReference>
<sequence>MTGPAQQTDSARQRLGFFTRLLDDGTALQRYRNALDQFVRAEEVGLDTVWVAQHHFHAAEGGLPSPFVLLAQAAALTSRIRLGTGIVTLPLEAPLRVAEDAAVLNLLSGGRLELGIGSGGTPSSFPPFGHDPADRAAIYERHREALVSALRGEQLTSDGGALYPAAPGVLDVVWEATFSAEGAARIGRRGNGLMLSRTQPRREWDAPSSPQLQEGVVDAYLSALPDGVAPRILASRSVLVVDTEAEAASWLRRGIDRGRSFVDSQGLAIPAGTTDAELLAWLDIHIGTPDQVLATLGADTILARATDVAFQPHPVDPPHETVLRSIELTAEVGRQLLDWSPAVPAVAVR</sequence>
<dbReference type="GO" id="GO:0005829">
    <property type="term" value="C:cytosol"/>
    <property type="evidence" value="ECO:0007669"/>
    <property type="project" value="TreeGrafter"/>
</dbReference>
<dbReference type="Gene3D" id="3.20.20.30">
    <property type="entry name" value="Luciferase-like domain"/>
    <property type="match status" value="1"/>
</dbReference>
<dbReference type="Pfam" id="PF00296">
    <property type="entry name" value="Bac_luciferase"/>
    <property type="match status" value="1"/>
</dbReference>
<dbReference type="GO" id="GO:0004497">
    <property type="term" value="F:monooxygenase activity"/>
    <property type="evidence" value="ECO:0007669"/>
    <property type="project" value="UniProtKB-KW"/>
</dbReference>
<accession>A0A7G6YBP6</accession>
<evidence type="ECO:0000313" key="2">
    <source>
        <dbReference type="EMBL" id="QNE35911.1"/>
    </source>
</evidence>
<reference evidence="3" key="1">
    <citation type="submission" date="2019-09" db="EMBL/GenBank/DDBJ databases">
        <title>Antimicrobial potential of Antarctic Bacteria.</title>
        <authorList>
            <person name="Benaud N."/>
            <person name="Edwards R.J."/>
            <person name="Ferrari B.C."/>
        </authorList>
    </citation>
    <scope>NUCLEOTIDE SEQUENCE [LARGE SCALE GENOMIC DNA]</scope>
    <source>
        <strain evidence="3">INR9</strain>
    </source>
</reference>
<keyword evidence="2" id="KW-0503">Monooxygenase</keyword>
<dbReference type="Proteomes" id="UP000515511">
    <property type="component" value="Chromosome"/>
</dbReference>
<proteinExistence type="predicted"/>
<evidence type="ECO:0000313" key="3">
    <source>
        <dbReference type="Proteomes" id="UP000515511"/>
    </source>
</evidence>
<dbReference type="InterPro" id="IPR050766">
    <property type="entry name" value="Bact_Lucif_Oxidored"/>
</dbReference>
<dbReference type="InterPro" id="IPR036661">
    <property type="entry name" value="Luciferase-like_sf"/>
</dbReference>
<dbReference type="RefSeq" id="WP_185275381.1">
    <property type="nucleotide sequence ID" value="NZ_CP043641.1"/>
</dbReference>
<dbReference type="InterPro" id="IPR024003">
    <property type="entry name" value="Luciferase-like_KPN01858"/>
</dbReference>
<dbReference type="PANTHER" id="PTHR30137">
    <property type="entry name" value="LUCIFERASE-LIKE MONOOXYGENASE"/>
    <property type="match status" value="1"/>
</dbReference>
<organism evidence="2 3">
    <name type="scientific">Leifsonia shinshuensis</name>
    <dbReference type="NCBI Taxonomy" id="150026"/>
    <lineage>
        <taxon>Bacteria</taxon>
        <taxon>Bacillati</taxon>
        <taxon>Actinomycetota</taxon>
        <taxon>Actinomycetes</taxon>
        <taxon>Micrococcales</taxon>
        <taxon>Microbacteriaceae</taxon>
        <taxon>Leifsonia</taxon>
    </lineage>
</organism>
<dbReference type="GO" id="GO:0016705">
    <property type="term" value="F:oxidoreductase activity, acting on paired donors, with incorporation or reduction of molecular oxygen"/>
    <property type="evidence" value="ECO:0007669"/>
    <property type="project" value="InterPro"/>
</dbReference>
<dbReference type="KEGG" id="lse:F1C12_12765"/>